<protein>
    <recommendedName>
        <fullName evidence="4">Copper resistance protein D domain-containing protein</fullName>
    </recommendedName>
</protein>
<sequence length="128" mass="14074">MGIQLLFGLVSFIWGMTGIILTTAPTVWMGFTRQVLTNSWQRFWLAQGMLLMGLVLIIGTATFQGFWLWVSCGALMVVKACVLLGSSEAFRNRLTTMATTRSLWVYRSSGLLTLALAVLLAADTIIHG</sequence>
<organism evidence="2 3">
    <name type="scientific">Candidatus Nitronereus thalassa</name>
    <dbReference type="NCBI Taxonomy" id="3020898"/>
    <lineage>
        <taxon>Bacteria</taxon>
        <taxon>Pseudomonadati</taxon>
        <taxon>Nitrospirota</taxon>
        <taxon>Nitrospiria</taxon>
        <taxon>Nitrospirales</taxon>
        <taxon>Nitrospiraceae</taxon>
        <taxon>Candidatus Nitronereus</taxon>
    </lineage>
</organism>
<keyword evidence="1" id="KW-0472">Membrane</keyword>
<gene>
    <name evidence="2" type="ORF">PPG34_11615</name>
</gene>
<feature type="transmembrane region" description="Helical" evidence="1">
    <location>
        <begin position="104"/>
        <end position="126"/>
    </location>
</feature>
<evidence type="ECO:0008006" key="4">
    <source>
        <dbReference type="Google" id="ProtNLM"/>
    </source>
</evidence>
<keyword evidence="3" id="KW-1185">Reference proteome</keyword>
<feature type="transmembrane region" description="Helical" evidence="1">
    <location>
        <begin position="6"/>
        <end position="31"/>
    </location>
</feature>
<evidence type="ECO:0000313" key="3">
    <source>
        <dbReference type="Proteomes" id="UP001250932"/>
    </source>
</evidence>
<name>A0ABU3K9N3_9BACT</name>
<dbReference type="Proteomes" id="UP001250932">
    <property type="component" value="Unassembled WGS sequence"/>
</dbReference>
<evidence type="ECO:0000313" key="2">
    <source>
        <dbReference type="EMBL" id="MDT7043003.1"/>
    </source>
</evidence>
<dbReference type="RefSeq" id="WP_313833480.1">
    <property type="nucleotide sequence ID" value="NZ_JAQOUE010000001.1"/>
</dbReference>
<accession>A0ABU3K9N3</accession>
<reference evidence="2 3" key="1">
    <citation type="journal article" date="2023" name="ISME J.">
        <title>Cultivation and genomic characterization of novel and ubiquitous marine nitrite-oxidizing bacteria from the Nitrospirales.</title>
        <authorList>
            <person name="Mueller A.J."/>
            <person name="Daebeler A."/>
            <person name="Herbold C.W."/>
            <person name="Kirkegaard R.H."/>
            <person name="Daims H."/>
        </authorList>
    </citation>
    <scope>NUCLEOTIDE SEQUENCE [LARGE SCALE GENOMIC DNA]</scope>
    <source>
        <strain evidence="2 3">EB</strain>
    </source>
</reference>
<keyword evidence="1" id="KW-1133">Transmembrane helix</keyword>
<comment type="caution">
    <text evidence="2">The sequence shown here is derived from an EMBL/GenBank/DDBJ whole genome shotgun (WGS) entry which is preliminary data.</text>
</comment>
<keyword evidence="1" id="KW-0812">Transmembrane</keyword>
<evidence type="ECO:0000256" key="1">
    <source>
        <dbReference type="SAM" id="Phobius"/>
    </source>
</evidence>
<dbReference type="EMBL" id="JAQOUE010000001">
    <property type="protein sequence ID" value="MDT7043003.1"/>
    <property type="molecule type" value="Genomic_DNA"/>
</dbReference>
<proteinExistence type="predicted"/>
<feature type="transmembrane region" description="Helical" evidence="1">
    <location>
        <begin position="43"/>
        <end position="60"/>
    </location>
</feature>